<evidence type="ECO:0000256" key="6">
    <source>
        <dbReference type="HAMAP-Rule" id="MF_01871"/>
    </source>
</evidence>
<keyword evidence="4 6" id="KW-0862">Zinc</keyword>
<keyword evidence="3 6" id="KW-0479">Metal-binding</keyword>
<dbReference type="InterPro" id="IPR018752">
    <property type="entry name" value="DabA"/>
</dbReference>
<comment type="subcellular location">
    <subcellularLocation>
        <location evidence="6">Cell membrane</location>
        <topology evidence="6">Peripheral membrane protein</topology>
    </subcellularLocation>
</comment>
<feature type="binding site" evidence="6">
    <location>
        <position position="705"/>
    </location>
    <ligand>
        <name>Zn(2+)</name>
        <dbReference type="ChEBI" id="CHEBI:29105"/>
    </ligand>
</feature>
<dbReference type="GO" id="GO:0005886">
    <property type="term" value="C:plasma membrane"/>
    <property type="evidence" value="ECO:0007669"/>
    <property type="project" value="UniProtKB-SubCell"/>
</dbReference>
<dbReference type="HAMAP" id="MF_01871">
    <property type="entry name" value="DabA"/>
    <property type="match status" value="1"/>
</dbReference>
<keyword evidence="8" id="KW-1185">Reference proteome</keyword>
<dbReference type="EMBL" id="LR593887">
    <property type="protein sequence ID" value="VTR97760.1"/>
    <property type="molecule type" value="Genomic_DNA"/>
</dbReference>
<dbReference type="PANTHER" id="PTHR38344">
    <property type="entry name" value="UPF0753 PROTEIN AQ_863"/>
    <property type="match status" value="1"/>
</dbReference>
<feature type="binding site" evidence="6">
    <location>
        <position position="720"/>
    </location>
    <ligand>
        <name>Zn(2+)</name>
        <dbReference type="ChEBI" id="CHEBI:29105"/>
    </ligand>
</feature>
<comment type="similarity">
    <text evidence="6">Belongs to the inorganic carbon transporter (TC 9.A.2) DabA family.</text>
</comment>
<keyword evidence="5 6" id="KW-0472">Membrane</keyword>
<comment type="subunit">
    <text evidence="6">Forms a complex with DabB.</text>
</comment>
<evidence type="ECO:0000256" key="4">
    <source>
        <dbReference type="ARBA" id="ARBA00022833"/>
    </source>
</evidence>
<comment type="function">
    <text evidence="6">Part of an energy-coupled inorganic carbon pump.</text>
</comment>
<proteinExistence type="inferred from homology"/>
<keyword evidence="2 6" id="KW-1003">Cell membrane</keyword>
<organism evidence="7">
    <name type="scientific">Tuwongella immobilis</name>
    <dbReference type="NCBI Taxonomy" id="692036"/>
    <lineage>
        <taxon>Bacteria</taxon>
        <taxon>Pseudomonadati</taxon>
        <taxon>Planctomycetota</taxon>
        <taxon>Planctomycetia</taxon>
        <taxon>Gemmatales</taxon>
        <taxon>Gemmataceae</taxon>
        <taxon>Tuwongella</taxon>
    </lineage>
</organism>
<dbReference type="GO" id="GO:0008270">
    <property type="term" value="F:zinc ion binding"/>
    <property type="evidence" value="ECO:0007669"/>
    <property type="project" value="UniProtKB-UniRule"/>
</dbReference>
<feature type="binding site" evidence="6">
    <location>
        <position position="517"/>
    </location>
    <ligand>
        <name>Zn(2+)</name>
        <dbReference type="ChEBI" id="CHEBI:29105"/>
    </ligand>
</feature>
<sequence>MSDSPDPSPLESLRHAIDHAAHWLPAQGPIAVFVHHNTLHALESLPFDDAVQQGATIFGCQPYLTEDRYRDALGRGRIRLAELQAVVREELAATADQSILGLITRAELRDVLLQYPLPVATEPELDWFLAQTNALRTIRPEASSAERLRFLSETRRWVLRDLRGGNEGERIVALRGERACAPQWLEQLFDELDESRIESWDEATWETFALRALWHLCRDGVRDIPNKPRPMPLDLRPRDWLLDVLQVDSDALVHEPLIRFCAAFLDQGLARWPLPMREQGFFRAVLALAETDIASRLAWRADWKALVLAERAAGRSPLESVAESLADLGIAPAEWSDFLAQTLLALRGWAGMFHQVETRGDRVALPIPEGSLVEFLAIRLLLDRAVIRWLIREHFQDTAPLAGLRQRLQPLRSQPPVGSAELRAFRIFQLAQLFGWAASDLVHLRAADWETLVTEIESFSSRERRRTFHLAYERRLRTQTLDALAAMPRRLQSLESAPESAPASSPSQVPRFQAIFCIDEREESFRRHLTELAPDCETFGAAGFFSIPMYYRGAAEAYFVPLCPVVIRPGHWVEEVVDADAESQHRQRAKTRRLLAATAHRVHLASRDLFLGSLVSTIFGLLSAVPLMTRVLLPRWTAKMRRSLGRFLRTPPATRLHLERHEAAAGPENGHRGFAVPEMTDLAERLLRDIGLTRRLARLVFVIGHGSNSLNNPHKSAYDCGACGGSSGGPNGRAAAQILNDARVRAGLAQRGIEIPESTIFVGGFHNTCDDSVTLFDLESLPQSHAAEFQQAKREIRQTCERNAHERCRRFMSAPLAQSFEDARHHVEARSEDLAQPRPELGHATNAIAIVGRRERTRGLFLDRRAFLVSYDPEQDTADHAILARILAAVFPVCAGINLEYYFSHIDSQGFGCGSKLPHNLTGLLGVMDGALSDLRTGLPWQMVEIHEPVRLLMVIETTPAAMLAILERLPAVGQLCRNAWVQLATLDPDSQTIHVWNGETLVPYTPSSTTLPHAASSVDWYRGWREHLEFARIGPET</sequence>
<evidence type="ECO:0000256" key="1">
    <source>
        <dbReference type="ARBA" id="ARBA00022448"/>
    </source>
</evidence>
<dbReference type="KEGG" id="tim:GMBLW1_27930"/>
<accession>A0A6C2YIC1</accession>
<keyword evidence="1 6" id="KW-0813">Transport</keyword>
<dbReference type="EMBL" id="LR586016">
    <property type="protein sequence ID" value="VIP01167.1"/>
    <property type="molecule type" value="Genomic_DNA"/>
</dbReference>
<name>A0A6C2YIC1_9BACT</name>
<dbReference type="AlphaFoldDB" id="A0A6C2YIC1"/>
<comment type="cofactor">
    <cofactor evidence="6">
        <name>Zn(2+)</name>
        <dbReference type="ChEBI" id="CHEBI:29105"/>
    </cofactor>
</comment>
<evidence type="ECO:0000256" key="2">
    <source>
        <dbReference type="ARBA" id="ARBA00022475"/>
    </source>
</evidence>
<evidence type="ECO:0000256" key="5">
    <source>
        <dbReference type="ARBA" id="ARBA00023136"/>
    </source>
</evidence>
<reference evidence="7" key="1">
    <citation type="submission" date="2019-04" db="EMBL/GenBank/DDBJ databases">
        <authorList>
            <consortium name="Science for Life Laboratories"/>
        </authorList>
    </citation>
    <scope>NUCLEOTIDE SEQUENCE</scope>
    <source>
        <strain evidence="7">MBLW1</strain>
    </source>
</reference>
<protein>
    <recommendedName>
        <fullName evidence="6">Probable inorganic carbon transporter subunit DabA</fullName>
    </recommendedName>
</protein>
<evidence type="ECO:0000313" key="8">
    <source>
        <dbReference type="Proteomes" id="UP000464378"/>
    </source>
</evidence>
<dbReference type="PANTHER" id="PTHR38344:SF1">
    <property type="entry name" value="INORGANIC CARBON TRANSPORTER SUBUNIT DABA-RELATED"/>
    <property type="match status" value="1"/>
</dbReference>
<feature type="binding site" evidence="6">
    <location>
        <position position="519"/>
    </location>
    <ligand>
        <name>Zn(2+)</name>
        <dbReference type="ChEBI" id="CHEBI:29105"/>
    </ligand>
</feature>
<dbReference type="InParanoid" id="A0A6C2YIC1"/>
<gene>
    <name evidence="6" type="primary">dabA</name>
    <name evidence="7" type="ORF">GMBLW1_27930</name>
</gene>
<evidence type="ECO:0000256" key="3">
    <source>
        <dbReference type="ARBA" id="ARBA00022723"/>
    </source>
</evidence>
<dbReference type="Proteomes" id="UP000464378">
    <property type="component" value="Chromosome"/>
</dbReference>
<evidence type="ECO:0000313" key="7">
    <source>
        <dbReference type="EMBL" id="VIP01167.1"/>
    </source>
</evidence>
<dbReference type="Pfam" id="PF10070">
    <property type="entry name" value="DabA"/>
    <property type="match status" value="1"/>
</dbReference>